<dbReference type="InterPro" id="IPR007848">
    <property type="entry name" value="Small_mtfrase_dom"/>
</dbReference>
<dbReference type="PROSITE" id="PS00092">
    <property type="entry name" value="N6_MTASE"/>
    <property type="match status" value="1"/>
</dbReference>
<gene>
    <name evidence="6" type="ORF">FHR75_002482</name>
</gene>
<evidence type="ECO:0000256" key="1">
    <source>
        <dbReference type="ARBA" id="ARBA00006149"/>
    </source>
</evidence>
<protein>
    <submittedName>
        <fullName evidence="6">Release factor glutamine methyltransferase</fullName>
        <ecNumber evidence="6">2.1.1.297</ecNumber>
    </submittedName>
</protein>
<dbReference type="RefSeq" id="WP_183391684.1">
    <property type="nucleotide sequence ID" value="NZ_JACHVY010000002.1"/>
</dbReference>
<dbReference type="NCBIfam" id="TIGR00537">
    <property type="entry name" value="hemK_rel_arch"/>
    <property type="match status" value="1"/>
</dbReference>
<organism evidence="6 7">
    <name type="scientific">Kineococcus radiotolerans</name>
    <dbReference type="NCBI Taxonomy" id="131568"/>
    <lineage>
        <taxon>Bacteria</taxon>
        <taxon>Bacillati</taxon>
        <taxon>Actinomycetota</taxon>
        <taxon>Actinomycetes</taxon>
        <taxon>Kineosporiales</taxon>
        <taxon>Kineosporiaceae</taxon>
        <taxon>Kineococcus</taxon>
    </lineage>
</organism>
<evidence type="ECO:0000313" key="6">
    <source>
        <dbReference type="EMBL" id="MBB2901667.1"/>
    </source>
</evidence>
<dbReference type="GO" id="GO:0003676">
    <property type="term" value="F:nucleic acid binding"/>
    <property type="evidence" value="ECO:0007669"/>
    <property type="project" value="InterPro"/>
</dbReference>
<comment type="caution">
    <text evidence="6">The sequence shown here is derived from an EMBL/GenBank/DDBJ whole genome shotgun (WGS) entry which is preliminary data.</text>
</comment>
<sequence length="236" mass="25229">MLLRLPGTYPAQGDTHLLTRTLVELDLARGRDVLDVCTGGGAVALAAARAAARTVTAVDLSHRAVLTARANARLARVRVQVRRGDLFEPVRDRRFGLVLANPPYVPAATDRLPRHRPGRSWDGGIDGRAVLDRICEGVAGVLTPGGCFLLTQSTLAGEEPTLTRLAENGFSAAVVARAPEPFGPVMRRREAMLRERGLLGPGQEHEELVVIEARLPVVLPSVAEQCGRAEGFGSVV</sequence>
<dbReference type="EMBL" id="JACHVY010000002">
    <property type="protein sequence ID" value="MBB2901667.1"/>
    <property type="molecule type" value="Genomic_DNA"/>
</dbReference>
<dbReference type="PANTHER" id="PTHR45875:SF1">
    <property type="entry name" value="METHYLTRANSFERASE N6AMT1"/>
    <property type="match status" value="1"/>
</dbReference>
<dbReference type="PANTHER" id="PTHR45875">
    <property type="entry name" value="METHYLTRANSFERASE N6AMT1"/>
    <property type="match status" value="1"/>
</dbReference>
<name>A0A7W4XXM8_KINRA</name>
<dbReference type="Pfam" id="PF05175">
    <property type="entry name" value="MTS"/>
    <property type="match status" value="1"/>
</dbReference>
<keyword evidence="4" id="KW-0949">S-adenosyl-L-methionine</keyword>
<evidence type="ECO:0000256" key="4">
    <source>
        <dbReference type="ARBA" id="ARBA00022691"/>
    </source>
</evidence>
<comment type="similarity">
    <text evidence="1">Belongs to the eukaryotic/archaeal PrmC-related family.</text>
</comment>
<keyword evidence="3 6" id="KW-0808">Transferase</keyword>
<dbReference type="GO" id="GO:0035657">
    <property type="term" value="C:eRF1 methyltransferase complex"/>
    <property type="evidence" value="ECO:0007669"/>
    <property type="project" value="TreeGrafter"/>
</dbReference>
<dbReference type="GO" id="GO:0032259">
    <property type="term" value="P:methylation"/>
    <property type="evidence" value="ECO:0007669"/>
    <property type="project" value="UniProtKB-KW"/>
</dbReference>
<feature type="domain" description="Methyltransferase small" evidence="5">
    <location>
        <begin position="15"/>
        <end position="105"/>
    </location>
</feature>
<accession>A0A7W4XXM8</accession>
<dbReference type="Gene3D" id="3.40.50.150">
    <property type="entry name" value="Vaccinia Virus protein VP39"/>
    <property type="match status" value="1"/>
</dbReference>
<keyword evidence="2 6" id="KW-0489">Methyltransferase</keyword>
<dbReference type="AlphaFoldDB" id="A0A7W4XXM8"/>
<dbReference type="GO" id="GO:0102559">
    <property type="term" value="F:peptide chain release factor N(5)-glutamine methyltransferase activity"/>
    <property type="evidence" value="ECO:0007669"/>
    <property type="project" value="UniProtKB-EC"/>
</dbReference>
<dbReference type="SUPFAM" id="SSF53335">
    <property type="entry name" value="S-adenosyl-L-methionine-dependent methyltransferases"/>
    <property type="match status" value="1"/>
</dbReference>
<reference evidence="6 7" key="1">
    <citation type="submission" date="2020-08" db="EMBL/GenBank/DDBJ databases">
        <title>The Agave Microbiome: Exploring the role of microbial communities in plant adaptations to desert environments.</title>
        <authorList>
            <person name="Partida-Martinez L.P."/>
        </authorList>
    </citation>
    <scope>NUCLEOTIDE SEQUENCE [LARGE SCALE GENOMIC DNA]</scope>
    <source>
        <strain evidence="6 7">AS2.23</strain>
    </source>
</reference>
<dbReference type="InterPro" id="IPR029063">
    <property type="entry name" value="SAM-dependent_MTases_sf"/>
</dbReference>
<reference evidence="6 7" key="2">
    <citation type="submission" date="2020-08" db="EMBL/GenBank/DDBJ databases">
        <authorList>
            <person name="Partida-Martinez L."/>
            <person name="Huntemann M."/>
            <person name="Clum A."/>
            <person name="Wang J."/>
            <person name="Palaniappan K."/>
            <person name="Ritter S."/>
            <person name="Chen I.-M."/>
            <person name="Stamatis D."/>
            <person name="Reddy T."/>
            <person name="O'Malley R."/>
            <person name="Daum C."/>
            <person name="Shapiro N."/>
            <person name="Ivanova N."/>
            <person name="Kyrpides N."/>
            <person name="Woyke T."/>
        </authorList>
    </citation>
    <scope>NUCLEOTIDE SEQUENCE [LARGE SCALE GENOMIC DNA]</scope>
    <source>
        <strain evidence="6 7">AS2.23</strain>
    </source>
</reference>
<proteinExistence type="inferred from homology"/>
<evidence type="ECO:0000313" key="7">
    <source>
        <dbReference type="Proteomes" id="UP000533269"/>
    </source>
</evidence>
<evidence type="ECO:0000256" key="2">
    <source>
        <dbReference type="ARBA" id="ARBA00022603"/>
    </source>
</evidence>
<dbReference type="InterPro" id="IPR002052">
    <property type="entry name" value="DNA_methylase_N6_adenine_CS"/>
</dbReference>
<dbReference type="InterPro" id="IPR052190">
    <property type="entry name" value="Euk-Arch_PrmC-MTase"/>
</dbReference>
<dbReference type="EC" id="2.1.1.297" evidence="6"/>
<evidence type="ECO:0000256" key="3">
    <source>
        <dbReference type="ARBA" id="ARBA00022679"/>
    </source>
</evidence>
<evidence type="ECO:0000259" key="5">
    <source>
        <dbReference type="Pfam" id="PF05175"/>
    </source>
</evidence>
<dbReference type="Proteomes" id="UP000533269">
    <property type="component" value="Unassembled WGS sequence"/>
</dbReference>
<dbReference type="InterPro" id="IPR004557">
    <property type="entry name" value="PrmC-related"/>
</dbReference>